<dbReference type="Proteomes" id="UP001341840">
    <property type="component" value="Unassembled WGS sequence"/>
</dbReference>
<organism evidence="1 2">
    <name type="scientific">Stylosanthes scabra</name>
    <dbReference type="NCBI Taxonomy" id="79078"/>
    <lineage>
        <taxon>Eukaryota</taxon>
        <taxon>Viridiplantae</taxon>
        <taxon>Streptophyta</taxon>
        <taxon>Embryophyta</taxon>
        <taxon>Tracheophyta</taxon>
        <taxon>Spermatophyta</taxon>
        <taxon>Magnoliopsida</taxon>
        <taxon>eudicotyledons</taxon>
        <taxon>Gunneridae</taxon>
        <taxon>Pentapetalae</taxon>
        <taxon>rosids</taxon>
        <taxon>fabids</taxon>
        <taxon>Fabales</taxon>
        <taxon>Fabaceae</taxon>
        <taxon>Papilionoideae</taxon>
        <taxon>50 kb inversion clade</taxon>
        <taxon>dalbergioids sensu lato</taxon>
        <taxon>Dalbergieae</taxon>
        <taxon>Pterocarpus clade</taxon>
        <taxon>Stylosanthes</taxon>
    </lineage>
</organism>
<proteinExistence type="predicted"/>
<name>A0ABU6V2V7_9FABA</name>
<evidence type="ECO:0000313" key="1">
    <source>
        <dbReference type="EMBL" id="MED6167589.1"/>
    </source>
</evidence>
<reference evidence="1 2" key="1">
    <citation type="journal article" date="2023" name="Plants (Basel)">
        <title>Bridging the Gap: Combining Genomics and Transcriptomics Approaches to Understand Stylosanthes scabra, an Orphan Legume from the Brazilian Caatinga.</title>
        <authorList>
            <person name="Ferreira-Neto J.R.C."/>
            <person name="da Silva M.D."/>
            <person name="Binneck E."/>
            <person name="de Melo N.F."/>
            <person name="da Silva R.H."/>
            <person name="de Melo A.L.T.M."/>
            <person name="Pandolfi V."/>
            <person name="Bustamante F.O."/>
            <person name="Brasileiro-Vidal A.C."/>
            <person name="Benko-Iseppon A.M."/>
        </authorList>
    </citation>
    <scope>NUCLEOTIDE SEQUENCE [LARGE SCALE GENOMIC DNA]</scope>
    <source>
        <tissue evidence="1">Leaves</tissue>
    </source>
</reference>
<sequence length="112" mass="12944">MQRCLRLRNERAKDGTYGFGFEAVIGKQSFDHKRNARLWCSLSIQFYFATNKDHDVAFFLPLSAPFLFGLRFCVNSNWAISLAVVGGPLWHKQESLSGFSIIRRRQVQNDKD</sequence>
<comment type="caution">
    <text evidence="1">The sequence shown here is derived from an EMBL/GenBank/DDBJ whole genome shotgun (WGS) entry which is preliminary data.</text>
</comment>
<keyword evidence="2" id="KW-1185">Reference proteome</keyword>
<evidence type="ECO:0000313" key="2">
    <source>
        <dbReference type="Proteomes" id="UP001341840"/>
    </source>
</evidence>
<dbReference type="EMBL" id="JASCZI010151043">
    <property type="protein sequence ID" value="MED6167589.1"/>
    <property type="molecule type" value="Genomic_DNA"/>
</dbReference>
<gene>
    <name evidence="1" type="ORF">PIB30_004399</name>
</gene>
<accession>A0ABU6V2V7</accession>
<protein>
    <submittedName>
        <fullName evidence="1">Uncharacterized protein</fullName>
    </submittedName>
</protein>